<dbReference type="SMART" id="SM00176">
    <property type="entry name" value="RAN"/>
    <property type="match status" value="1"/>
</dbReference>
<organism evidence="24 25">
    <name type="scientific">Temnothorax longispinosus</name>
    <dbReference type="NCBI Taxonomy" id="300112"/>
    <lineage>
        <taxon>Eukaryota</taxon>
        <taxon>Metazoa</taxon>
        <taxon>Ecdysozoa</taxon>
        <taxon>Arthropoda</taxon>
        <taxon>Hexapoda</taxon>
        <taxon>Insecta</taxon>
        <taxon>Pterygota</taxon>
        <taxon>Neoptera</taxon>
        <taxon>Endopterygota</taxon>
        <taxon>Hymenoptera</taxon>
        <taxon>Apocrita</taxon>
        <taxon>Aculeata</taxon>
        <taxon>Formicoidea</taxon>
        <taxon>Formicidae</taxon>
        <taxon>Myrmicinae</taxon>
        <taxon>Temnothorax</taxon>
    </lineage>
</organism>
<evidence type="ECO:0000256" key="11">
    <source>
        <dbReference type="ARBA" id="ARBA00022741"/>
    </source>
</evidence>
<dbReference type="GO" id="GO:0005525">
    <property type="term" value="F:GTP binding"/>
    <property type="evidence" value="ECO:0007669"/>
    <property type="project" value="UniProtKB-KW"/>
</dbReference>
<dbReference type="GO" id="GO:0031901">
    <property type="term" value="C:early endosome membrane"/>
    <property type="evidence" value="ECO:0007669"/>
    <property type="project" value="UniProtKB-SubCell"/>
</dbReference>
<dbReference type="PRINTS" id="PR00449">
    <property type="entry name" value="RASTRNSFRMNG"/>
</dbReference>
<dbReference type="SMART" id="SM00175">
    <property type="entry name" value="RAB"/>
    <property type="match status" value="1"/>
</dbReference>
<dbReference type="GO" id="GO:0032456">
    <property type="term" value="P:endocytic recycling"/>
    <property type="evidence" value="ECO:0007669"/>
    <property type="project" value="InterPro"/>
</dbReference>
<keyword evidence="18" id="KW-0472">Membrane</keyword>
<protein>
    <recommendedName>
        <fullName evidence="8">Ras-related protein Rab-14</fullName>
        <ecNumber evidence="7">3.6.5.2</ecNumber>
    </recommendedName>
</protein>
<evidence type="ECO:0000256" key="8">
    <source>
        <dbReference type="ARBA" id="ARBA00014884"/>
    </source>
</evidence>
<evidence type="ECO:0000256" key="5">
    <source>
        <dbReference type="ARBA" id="ARBA00004541"/>
    </source>
</evidence>
<keyword evidence="13" id="KW-0378">Hydrolase</keyword>
<evidence type="ECO:0000256" key="14">
    <source>
        <dbReference type="ARBA" id="ARBA00022927"/>
    </source>
</evidence>
<keyword evidence="15" id="KW-0007">Acetylation</keyword>
<dbReference type="GO" id="GO:0042742">
    <property type="term" value="P:defense response to bacterium"/>
    <property type="evidence" value="ECO:0007669"/>
    <property type="project" value="InterPro"/>
</dbReference>
<keyword evidence="14" id="KW-0653">Protein transport</keyword>
<keyword evidence="19" id="KW-0449">Lipoprotein</keyword>
<evidence type="ECO:0000313" key="24">
    <source>
        <dbReference type="EMBL" id="TGZ48744.1"/>
    </source>
</evidence>
<comment type="cofactor">
    <cofactor evidence="1">
        <name>Mg(2+)</name>
        <dbReference type="ChEBI" id="CHEBI:18420"/>
    </cofactor>
</comment>
<dbReference type="SUPFAM" id="SSF49785">
    <property type="entry name" value="Galactose-binding domain-like"/>
    <property type="match status" value="1"/>
</dbReference>
<dbReference type="Gene3D" id="3.40.50.300">
    <property type="entry name" value="P-loop containing nucleotide triphosphate hydrolases"/>
    <property type="match status" value="1"/>
</dbReference>
<dbReference type="GO" id="GO:0005829">
    <property type="term" value="C:cytosol"/>
    <property type="evidence" value="ECO:0007669"/>
    <property type="project" value="GOC"/>
</dbReference>
<evidence type="ECO:0000256" key="16">
    <source>
        <dbReference type="ARBA" id="ARBA00023034"/>
    </source>
</evidence>
<evidence type="ECO:0000256" key="13">
    <source>
        <dbReference type="ARBA" id="ARBA00022801"/>
    </source>
</evidence>
<feature type="domain" description="NADH:ubiquinone oxidoreductase intermediate-associated protein 30" evidence="23">
    <location>
        <begin position="186"/>
        <end position="345"/>
    </location>
</feature>
<evidence type="ECO:0000256" key="22">
    <source>
        <dbReference type="ARBA" id="ARBA00047660"/>
    </source>
</evidence>
<dbReference type="SMART" id="SM00173">
    <property type="entry name" value="RAS"/>
    <property type="match status" value="1"/>
</dbReference>
<evidence type="ECO:0000256" key="12">
    <source>
        <dbReference type="ARBA" id="ARBA00022753"/>
    </source>
</evidence>
<dbReference type="SUPFAM" id="SSF52540">
    <property type="entry name" value="P-loop containing nucleoside triphosphate hydrolases"/>
    <property type="match status" value="1"/>
</dbReference>
<dbReference type="SMART" id="SM00174">
    <property type="entry name" value="RHO"/>
    <property type="match status" value="1"/>
</dbReference>
<evidence type="ECO:0000256" key="10">
    <source>
        <dbReference type="ARBA" id="ARBA00022481"/>
    </source>
</evidence>
<dbReference type="GO" id="GO:0015031">
    <property type="term" value="P:protein transport"/>
    <property type="evidence" value="ECO:0007669"/>
    <property type="project" value="UniProtKB-KW"/>
</dbReference>
<keyword evidence="12" id="KW-0967">Endosome</keyword>
<evidence type="ECO:0000259" key="23">
    <source>
        <dbReference type="Pfam" id="PF08547"/>
    </source>
</evidence>
<dbReference type="PANTHER" id="PTHR47979">
    <property type="entry name" value="DRAB11-RELATED"/>
    <property type="match status" value="1"/>
</dbReference>
<keyword evidence="25" id="KW-1185">Reference proteome</keyword>
<keyword evidence="11" id="KW-0547">Nucleotide-binding</keyword>
<accession>A0A4V3SAE3</accession>
<dbReference type="NCBIfam" id="TIGR00231">
    <property type="entry name" value="small_GTP"/>
    <property type="match status" value="1"/>
</dbReference>
<dbReference type="AlphaFoldDB" id="A0A4V3SAE3"/>
<evidence type="ECO:0000256" key="6">
    <source>
        <dbReference type="ARBA" id="ARBA00006270"/>
    </source>
</evidence>
<dbReference type="GO" id="GO:0005802">
    <property type="term" value="C:trans-Golgi network"/>
    <property type="evidence" value="ECO:0007669"/>
    <property type="project" value="InterPro"/>
</dbReference>
<dbReference type="Pfam" id="PF08547">
    <property type="entry name" value="CIA30"/>
    <property type="match status" value="1"/>
</dbReference>
<dbReference type="InterPro" id="IPR030702">
    <property type="entry name" value="Rab14"/>
</dbReference>
<reference evidence="24 25" key="1">
    <citation type="journal article" date="2019" name="Philos. Trans. R. Soc. Lond., B, Biol. Sci.">
        <title>Ant behaviour and brain gene expression of defending hosts depend on the ecological success of the intruding social parasite.</title>
        <authorList>
            <person name="Kaur R."/>
            <person name="Stoldt M."/>
            <person name="Jongepier E."/>
            <person name="Feldmeyer B."/>
            <person name="Menzel F."/>
            <person name="Bornberg-Bauer E."/>
            <person name="Foitzik S."/>
        </authorList>
    </citation>
    <scope>NUCLEOTIDE SEQUENCE [LARGE SCALE GENOMIC DNA]</scope>
    <source>
        <tissue evidence="24">Whole body</tissue>
    </source>
</reference>
<keyword evidence="16" id="KW-0333">Golgi apparatus</keyword>
<evidence type="ECO:0000256" key="19">
    <source>
        <dbReference type="ARBA" id="ARBA00023288"/>
    </source>
</evidence>
<dbReference type="GO" id="GO:0003925">
    <property type="term" value="F:G protein activity"/>
    <property type="evidence" value="ECO:0007669"/>
    <property type="project" value="UniProtKB-EC"/>
</dbReference>
<evidence type="ECO:0000256" key="21">
    <source>
        <dbReference type="ARBA" id="ARBA00023329"/>
    </source>
</evidence>
<dbReference type="InterPro" id="IPR050209">
    <property type="entry name" value="Rab_GTPases_membrane_traffic"/>
</dbReference>
<dbReference type="CDD" id="cd04122">
    <property type="entry name" value="Rab14"/>
    <property type="match status" value="1"/>
</dbReference>
<evidence type="ECO:0000256" key="1">
    <source>
        <dbReference type="ARBA" id="ARBA00001946"/>
    </source>
</evidence>
<comment type="similarity">
    <text evidence="6">Belongs to the small GTPase superfamily. Rab family.</text>
</comment>
<dbReference type="PROSITE" id="PS51421">
    <property type="entry name" value="RAS"/>
    <property type="match status" value="1"/>
</dbReference>
<comment type="subcellular location">
    <subcellularLocation>
        <location evidence="5">Cytoplasmic vesicle</location>
    </subcellularLocation>
    <subcellularLocation>
        <location evidence="4">Early endosome membrane</location>
        <topology evidence="4">Lipid-anchor</topology>
        <orientation evidence="4">Cytoplasmic side</orientation>
    </subcellularLocation>
    <subcellularLocation>
        <location evidence="3">Golgi apparatus</location>
        <location evidence="3">trans-Golgi network membrane</location>
        <topology evidence="3">Lipid-anchor</topology>
        <orientation evidence="3">Cytoplasmic side</orientation>
    </subcellularLocation>
    <subcellularLocation>
        <location evidence="2">Recycling endosome</location>
    </subcellularLocation>
</comment>
<sequence>MSTGPYNYSYIFKYIIIGDMGVGKSCLLHQFTEKKFMADCPHTIGVEFGTRIIEVAGQKIKLQIWDTAGQERFRAVTRSYYRGAAGALMVYDITRRSTYNHLSSWLTDTRNLTNPSTVIFLIGNKSDLEGQRDVTYEEAKQFADEHGLMFVEASAKTGHNVEEAFLETAKKIFQSIQDGRDKMMLFDFTDAQSVDDWREMSDTVRTVGKSKAVLTLQTSQLFQRAVLFTLLNPQPNGAGFAGVRKPTNLDLSIFRNIDISCRGQGQNSHYKISLRHRGENSNKDLSYEQFFTVPMSDDEFSTMTLPLKDFKPYYRGREVPDGEPLDTANITMFEFQIYGGVYQPIKQRGVSALEIETVAVSS</sequence>
<keyword evidence="21" id="KW-0968">Cytoplasmic vesicle</keyword>
<gene>
    <name evidence="24" type="ORF">DBV15_06812</name>
</gene>
<dbReference type="PROSITE" id="PS51419">
    <property type="entry name" value="RAB"/>
    <property type="match status" value="1"/>
</dbReference>
<dbReference type="InterPro" id="IPR005225">
    <property type="entry name" value="Small_GTP-bd"/>
</dbReference>
<dbReference type="Proteomes" id="UP000310200">
    <property type="component" value="Unassembled WGS sequence"/>
</dbReference>
<dbReference type="GO" id="GO:0045335">
    <property type="term" value="C:phagocytic vesicle"/>
    <property type="evidence" value="ECO:0007669"/>
    <property type="project" value="InterPro"/>
</dbReference>
<evidence type="ECO:0000256" key="18">
    <source>
        <dbReference type="ARBA" id="ARBA00023136"/>
    </source>
</evidence>
<dbReference type="STRING" id="300112.A0A4V3SAE3"/>
<dbReference type="FunFam" id="3.40.50.300:FF:000344">
    <property type="entry name" value="Ras-related protein Rab-14"/>
    <property type="match status" value="1"/>
</dbReference>
<keyword evidence="20" id="KW-0636">Prenylation</keyword>
<dbReference type="InterPro" id="IPR013857">
    <property type="entry name" value="NADH-UbQ_OxRdtase-assoc_prot30"/>
</dbReference>
<evidence type="ECO:0000313" key="25">
    <source>
        <dbReference type="Proteomes" id="UP000310200"/>
    </source>
</evidence>
<keyword evidence="10" id="KW-0488">Methylation</keyword>
<evidence type="ECO:0000256" key="15">
    <source>
        <dbReference type="ARBA" id="ARBA00022990"/>
    </source>
</evidence>
<dbReference type="GO" id="GO:0006895">
    <property type="term" value="P:Golgi to endosome transport"/>
    <property type="evidence" value="ECO:0007669"/>
    <property type="project" value="InterPro"/>
</dbReference>
<dbReference type="InterPro" id="IPR001806">
    <property type="entry name" value="Small_GTPase"/>
</dbReference>
<dbReference type="GO" id="GO:0055037">
    <property type="term" value="C:recycling endosome"/>
    <property type="evidence" value="ECO:0007669"/>
    <property type="project" value="UniProtKB-SubCell"/>
</dbReference>
<dbReference type="InterPro" id="IPR027417">
    <property type="entry name" value="P-loop_NTPase"/>
</dbReference>
<dbReference type="EC" id="3.6.5.2" evidence="7"/>
<evidence type="ECO:0000256" key="20">
    <source>
        <dbReference type="ARBA" id="ARBA00023289"/>
    </source>
</evidence>
<evidence type="ECO:0000256" key="9">
    <source>
        <dbReference type="ARBA" id="ARBA00022448"/>
    </source>
</evidence>
<proteinExistence type="inferred from homology"/>
<evidence type="ECO:0000256" key="7">
    <source>
        <dbReference type="ARBA" id="ARBA00011984"/>
    </source>
</evidence>
<keyword evidence="17" id="KW-0342">GTP-binding</keyword>
<evidence type="ECO:0000256" key="3">
    <source>
        <dbReference type="ARBA" id="ARBA00004387"/>
    </source>
</evidence>
<evidence type="ECO:0000256" key="17">
    <source>
        <dbReference type="ARBA" id="ARBA00023134"/>
    </source>
</evidence>
<name>A0A4V3SAE3_9HYME</name>
<dbReference type="GO" id="GO:0090382">
    <property type="term" value="P:phagosome maturation"/>
    <property type="evidence" value="ECO:0007669"/>
    <property type="project" value="InterPro"/>
</dbReference>
<dbReference type="Pfam" id="PF00071">
    <property type="entry name" value="Ras"/>
    <property type="match status" value="1"/>
</dbReference>
<dbReference type="EMBL" id="QBLH01002326">
    <property type="protein sequence ID" value="TGZ48744.1"/>
    <property type="molecule type" value="Genomic_DNA"/>
</dbReference>
<comment type="caution">
    <text evidence="24">The sequence shown here is derived from an EMBL/GenBank/DDBJ whole genome shotgun (WGS) entry which is preliminary data.</text>
</comment>
<dbReference type="PROSITE" id="PS51420">
    <property type="entry name" value="RHO"/>
    <property type="match status" value="1"/>
</dbReference>
<dbReference type="InterPro" id="IPR008979">
    <property type="entry name" value="Galactose-bd-like_sf"/>
</dbReference>
<keyword evidence="9" id="KW-0813">Transport</keyword>
<evidence type="ECO:0000256" key="2">
    <source>
        <dbReference type="ARBA" id="ARBA00004172"/>
    </source>
</evidence>
<evidence type="ECO:0000256" key="4">
    <source>
        <dbReference type="ARBA" id="ARBA00004438"/>
    </source>
</evidence>
<comment type="catalytic activity">
    <reaction evidence="22">
        <text>GTP + H2O = GDP + phosphate + H(+)</text>
        <dbReference type="Rhea" id="RHEA:19669"/>
        <dbReference type="ChEBI" id="CHEBI:15377"/>
        <dbReference type="ChEBI" id="CHEBI:15378"/>
        <dbReference type="ChEBI" id="CHEBI:37565"/>
        <dbReference type="ChEBI" id="CHEBI:43474"/>
        <dbReference type="ChEBI" id="CHEBI:58189"/>
        <dbReference type="EC" id="3.6.5.2"/>
    </reaction>
    <physiologicalReaction direction="left-to-right" evidence="22">
        <dbReference type="Rhea" id="RHEA:19670"/>
    </physiologicalReaction>
</comment>